<dbReference type="Pfam" id="PF02687">
    <property type="entry name" value="FtsX"/>
    <property type="match status" value="2"/>
</dbReference>
<feature type="transmembrane region" description="Helical" evidence="8">
    <location>
        <begin position="366"/>
        <end position="384"/>
    </location>
</feature>
<protein>
    <submittedName>
        <fullName evidence="11">FtsX-like permease family protein</fullName>
    </submittedName>
</protein>
<accession>A0ABN1TAP2</accession>
<reference evidence="11 12" key="1">
    <citation type="journal article" date="2019" name="Int. J. Syst. Evol. Microbiol.">
        <title>The Global Catalogue of Microorganisms (GCM) 10K type strain sequencing project: providing services to taxonomists for standard genome sequencing and annotation.</title>
        <authorList>
            <consortium name="The Broad Institute Genomics Platform"/>
            <consortium name="The Broad Institute Genome Sequencing Center for Infectious Disease"/>
            <person name="Wu L."/>
            <person name="Ma J."/>
        </authorList>
    </citation>
    <scope>NUCLEOTIDE SEQUENCE [LARGE SCALE GENOMIC DNA]</scope>
    <source>
        <strain evidence="11 12">JCM 13002</strain>
    </source>
</reference>
<evidence type="ECO:0000256" key="8">
    <source>
        <dbReference type="SAM" id="Phobius"/>
    </source>
</evidence>
<evidence type="ECO:0000256" key="3">
    <source>
        <dbReference type="ARBA" id="ARBA00022692"/>
    </source>
</evidence>
<feature type="transmembrane region" description="Helical" evidence="8">
    <location>
        <begin position="498"/>
        <end position="519"/>
    </location>
</feature>
<name>A0ABN1TAP2_9ACTN</name>
<evidence type="ECO:0000256" key="7">
    <source>
        <dbReference type="SAM" id="MobiDB-lite"/>
    </source>
</evidence>
<dbReference type="InterPro" id="IPR050250">
    <property type="entry name" value="Macrolide_Exporter_MacB"/>
</dbReference>
<dbReference type="PANTHER" id="PTHR30572">
    <property type="entry name" value="MEMBRANE COMPONENT OF TRANSPORTER-RELATED"/>
    <property type="match status" value="1"/>
</dbReference>
<organism evidence="11 12">
    <name type="scientific">Kitasatospora arboriphila</name>
    <dbReference type="NCBI Taxonomy" id="258052"/>
    <lineage>
        <taxon>Bacteria</taxon>
        <taxon>Bacillati</taxon>
        <taxon>Actinomycetota</taxon>
        <taxon>Actinomycetes</taxon>
        <taxon>Kitasatosporales</taxon>
        <taxon>Streptomycetaceae</taxon>
        <taxon>Kitasatospora</taxon>
    </lineage>
</organism>
<evidence type="ECO:0000256" key="6">
    <source>
        <dbReference type="ARBA" id="ARBA00038076"/>
    </source>
</evidence>
<evidence type="ECO:0000256" key="1">
    <source>
        <dbReference type="ARBA" id="ARBA00004651"/>
    </source>
</evidence>
<dbReference type="Proteomes" id="UP001499987">
    <property type="component" value="Unassembled WGS sequence"/>
</dbReference>
<dbReference type="InterPro" id="IPR025857">
    <property type="entry name" value="MacB_PCD"/>
</dbReference>
<evidence type="ECO:0000259" key="9">
    <source>
        <dbReference type="Pfam" id="PF02687"/>
    </source>
</evidence>
<sequence>MLLKTSLRSFFAHKGRMVLSLIAVVLSVAFVSGTLVFSNTATGTFDRLFASTASDLSVGQAKDKLTAGEQDGGAPATVPVDTVQKLAGLPGVKTALGQVFVQSATLVDPATNKSVGPTSGAPTLTGNWVDTPRNSVDITSGSAPKGAGQIMLDADTAKKAGLKLGSQLRVITRSGNYDFTISGIVTFRTTNPGAALAFMDTPTAQQDLLGTTAYTTVEVFGDGSRTDDQLKQQALTALGTGYEAKTAAEQKAENNKGVGSFLNFMKYAMLGFAGISLLVGGFLIINTFSMLVAQRTREIGLLRAIGGSRKQVNRSVMVEALILGVLGSTIGLAAGLGLATLLIQLMKAVGMNLDASSLDITWTVPAASYAVGVLITLLAAWFPARRAARISPMAALRDHGTPAEASANRIRIVVGLVVTGLGAASLAAAASADKAATGGQWLGLGVLLSLIGFVVIGPLLATGIIRVLGAFLPALFGPSGKLAQRNAMRNPRRTGATAAALMIGLALVTGASVVTSSMVSSANAQIDKSVGADYIVAGQGPGTTLTPAMVTAAKATPGLAHLTEAKEVPAKVTAPDGAGTETKLVAATRTFAEDFRLKSTAGSITAAFDGGIAVPQDWATQHKVKIGDSVKVDYGRGRTQSLPVGQIIDSGESLFSGAYIVNTDTVTKVVPEKDLPASIQLYGKAAPGADPGQTLTALQKSLEAYPQISVRDQAGYKDLIQQQVNQLLYMVYGLLGLAIVVAVLGVVNTLALSVVERTREIGLLRAIGLSRRQLRRMVRLESVVIAVFGALLGTGLGLAWGITSREVLAGQGLDILTVPVGTIVGILVASAVVGLLAALLPAFRAGRMNILAAIATD</sequence>
<feature type="transmembrane region" description="Helical" evidence="8">
    <location>
        <begin position="815"/>
        <end position="840"/>
    </location>
</feature>
<feature type="transmembrane region" description="Helical" evidence="8">
    <location>
        <begin position="444"/>
        <end position="477"/>
    </location>
</feature>
<feature type="transmembrane region" description="Helical" evidence="8">
    <location>
        <begin position="412"/>
        <end position="432"/>
    </location>
</feature>
<feature type="region of interest" description="Disordered" evidence="7">
    <location>
        <begin position="112"/>
        <end position="133"/>
    </location>
</feature>
<comment type="similarity">
    <text evidence="6">Belongs to the ABC-4 integral membrane protein family.</text>
</comment>
<comment type="caution">
    <text evidence="11">The sequence shown here is derived from an EMBL/GenBank/DDBJ whole genome shotgun (WGS) entry which is preliminary data.</text>
</comment>
<dbReference type="PANTHER" id="PTHR30572:SF4">
    <property type="entry name" value="ABC TRANSPORTER PERMEASE YTRF"/>
    <property type="match status" value="1"/>
</dbReference>
<feature type="domain" description="ABC3 transporter permease C-terminal" evidence="9">
    <location>
        <begin position="734"/>
        <end position="850"/>
    </location>
</feature>
<dbReference type="Pfam" id="PF12704">
    <property type="entry name" value="MacB_PCD"/>
    <property type="match status" value="2"/>
</dbReference>
<keyword evidence="3 8" id="KW-0812">Transmembrane</keyword>
<evidence type="ECO:0000256" key="5">
    <source>
        <dbReference type="ARBA" id="ARBA00023136"/>
    </source>
</evidence>
<evidence type="ECO:0000256" key="4">
    <source>
        <dbReference type="ARBA" id="ARBA00022989"/>
    </source>
</evidence>
<evidence type="ECO:0000313" key="12">
    <source>
        <dbReference type="Proteomes" id="UP001499987"/>
    </source>
</evidence>
<keyword evidence="2" id="KW-1003">Cell membrane</keyword>
<gene>
    <name evidence="11" type="ORF">GCM10009663_08090</name>
</gene>
<dbReference type="EMBL" id="BAAALD010000005">
    <property type="protein sequence ID" value="GAA1071320.1"/>
    <property type="molecule type" value="Genomic_DNA"/>
</dbReference>
<dbReference type="InterPro" id="IPR003838">
    <property type="entry name" value="ABC3_permease_C"/>
</dbReference>
<feature type="transmembrane region" description="Helical" evidence="8">
    <location>
        <begin position="780"/>
        <end position="803"/>
    </location>
</feature>
<feature type="domain" description="ABC3 transporter permease C-terminal" evidence="9">
    <location>
        <begin position="272"/>
        <end position="392"/>
    </location>
</feature>
<evidence type="ECO:0000313" key="11">
    <source>
        <dbReference type="EMBL" id="GAA1071320.1"/>
    </source>
</evidence>
<feature type="transmembrane region" description="Helical" evidence="8">
    <location>
        <begin position="727"/>
        <end position="755"/>
    </location>
</feature>
<keyword evidence="12" id="KW-1185">Reference proteome</keyword>
<keyword evidence="4 8" id="KW-1133">Transmembrane helix</keyword>
<comment type="subcellular location">
    <subcellularLocation>
        <location evidence="1">Cell membrane</location>
        <topology evidence="1">Multi-pass membrane protein</topology>
    </subcellularLocation>
</comment>
<evidence type="ECO:0000256" key="2">
    <source>
        <dbReference type="ARBA" id="ARBA00022475"/>
    </source>
</evidence>
<proteinExistence type="inferred from homology"/>
<feature type="transmembrane region" description="Helical" evidence="8">
    <location>
        <begin position="320"/>
        <end position="346"/>
    </location>
</feature>
<feature type="domain" description="MacB-like periplasmic core" evidence="10">
    <location>
        <begin position="18"/>
        <end position="219"/>
    </location>
</feature>
<keyword evidence="5 8" id="KW-0472">Membrane</keyword>
<feature type="transmembrane region" description="Helical" evidence="8">
    <location>
        <begin position="267"/>
        <end position="293"/>
    </location>
</feature>
<evidence type="ECO:0000259" key="10">
    <source>
        <dbReference type="Pfam" id="PF12704"/>
    </source>
</evidence>
<feature type="domain" description="MacB-like periplasmic core" evidence="10">
    <location>
        <begin position="494"/>
        <end position="699"/>
    </location>
</feature>
<dbReference type="RefSeq" id="WP_344622071.1">
    <property type="nucleotide sequence ID" value="NZ_BAAALD010000005.1"/>
</dbReference>